<proteinExistence type="predicted"/>
<dbReference type="EMBL" id="JACSDY010000005">
    <property type="protein sequence ID" value="KAF7427615.1"/>
    <property type="molecule type" value="Genomic_DNA"/>
</dbReference>
<protein>
    <submittedName>
        <fullName evidence="2">Uncharacterized protein</fullName>
    </submittedName>
</protein>
<evidence type="ECO:0000313" key="3">
    <source>
        <dbReference type="Proteomes" id="UP000600918"/>
    </source>
</evidence>
<keyword evidence="1" id="KW-0732">Signal</keyword>
<organism evidence="2 3">
    <name type="scientific">Vespula pensylvanica</name>
    <name type="common">Western yellow jacket</name>
    <name type="synonym">Wasp</name>
    <dbReference type="NCBI Taxonomy" id="30213"/>
    <lineage>
        <taxon>Eukaryota</taxon>
        <taxon>Metazoa</taxon>
        <taxon>Ecdysozoa</taxon>
        <taxon>Arthropoda</taxon>
        <taxon>Hexapoda</taxon>
        <taxon>Insecta</taxon>
        <taxon>Pterygota</taxon>
        <taxon>Neoptera</taxon>
        <taxon>Endopterygota</taxon>
        <taxon>Hymenoptera</taxon>
        <taxon>Apocrita</taxon>
        <taxon>Aculeata</taxon>
        <taxon>Vespoidea</taxon>
        <taxon>Vespidae</taxon>
        <taxon>Vespinae</taxon>
        <taxon>Vespula</taxon>
    </lineage>
</organism>
<evidence type="ECO:0000256" key="1">
    <source>
        <dbReference type="SAM" id="SignalP"/>
    </source>
</evidence>
<sequence>MSTKPHFLLTMIITTSVFLCTSMNEHRNSHRMSFLHILNWQSSATCDVIFVGPLIDFKDYYLKKINEAFTGSNDKVNDTEEISSKTVNKVVATLKGHCNKIVGLGWSPDLSGYLQELIITFVDHCRSVCCRMWNPLDPDLIITGSIDFTLHLWRISTQFYCLKKRIVRKVMNKISKSTTIKAGANSEAASLLAHRKDVESLTIAIKLTSDYHLFLDL</sequence>
<comment type="caution">
    <text evidence="2">The sequence shown here is derived from an EMBL/GenBank/DDBJ whole genome shotgun (WGS) entry which is preliminary data.</text>
</comment>
<dbReference type="SUPFAM" id="SSF50978">
    <property type="entry name" value="WD40 repeat-like"/>
    <property type="match status" value="1"/>
</dbReference>
<dbReference type="InterPro" id="IPR036322">
    <property type="entry name" value="WD40_repeat_dom_sf"/>
</dbReference>
<evidence type="ECO:0000313" key="2">
    <source>
        <dbReference type="EMBL" id="KAF7427615.1"/>
    </source>
</evidence>
<name>A0A834P4H6_VESPE</name>
<dbReference type="Pfam" id="PF00400">
    <property type="entry name" value="WD40"/>
    <property type="match status" value="1"/>
</dbReference>
<reference evidence="2" key="1">
    <citation type="journal article" date="2020" name="G3 (Bethesda)">
        <title>High-Quality Assemblies for Three Invasive Social Wasps from the &lt;i&gt;Vespula&lt;/i&gt; Genus.</title>
        <authorList>
            <person name="Harrop T.W.R."/>
            <person name="Guhlin J."/>
            <person name="McLaughlin G.M."/>
            <person name="Permina E."/>
            <person name="Stockwell P."/>
            <person name="Gilligan J."/>
            <person name="Le Lec M.F."/>
            <person name="Gruber M.A.M."/>
            <person name="Quinn O."/>
            <person name="Lovegrove M."/>
            <person name="Duncan E.J."/>
            <person name="Remnant E.J."/>
            <person name="Van Eeckhoven J."/>
            <person name="Graham B."/>
            <person name="Knapp R.A."/>
            <person name="Langford K.W."/>
            <person name="Kronenberg Z."/>
            <person name="Press M.O."/>
            <person name="Eacker S.M."/>
            <person name="Wilson-Rankin E.E."/>
            <person name="Purcell J."/>
            <person name="Lester P.J."/>
            <person name="Dearden P.K."/>
        </authorList>
    </citation>
    <scope>NUCLEOTIDE SEQUENCE</scope>
    <source>
        <strain evidence="2">Volc-1</strain>
    </source>
</reference>
<accession>A0A834P4H6</accession>
<dbReference type="InterPro" id="IPR015943">
    <property type="entry name" value="WD40/YVTN_repeat-like_dom_sf"/>
</dbReference>
<gene>
    <name evidence="2" type="ORF">H0235_007309</name>
</gene>
<dbReference type="AlphaFoldDB" id="A0A834P4H6"/>
<feature type="signal peptide" evidence="1">
    <location>
        <begin position="1"/>
        <end position="22"/>
    </location>
</feature>
<dbReference type="InterPro" id="IPR001680">
    <property type="entry name" value="WD40_rpt"/>
</dbReference>
<keyword evidence="3" id="KW-1185">Reference proteome</keyword>
<dbReference type="Gene3D" id="2.130.10.10">
    <property type="entry name" value="YVTN repeat-like/Quinoprotein amine dehydrogenase"/>
    <property type="match status" value="1"/>
</dbReference>
<dbReference type="Proteomes" id="UP000600918">
    <property type="component" value="Unassembled WGS sequence"/>
</dbReference>
<feature type="chain" id="PRO_5032364841" evidence="1">
    <location>
        <begin position="23"/>
        <end position="217"/>
    </location>
</feature>